<dbReference type="PANTHER" id="PTHR14167">
    <property type="entry name" value="SH3 DOMAIN-CONTAINING"/>
    <property type="match status" value="1"/>
</dbReference>
<feature type="domain" description="SH3" evidence="7">
    <location>
        <begin position="31"/>
        <end position="89"/>
    </location>
</feature>
<evidence type="ECO:0000256" key="2">
    <source>
        <dbReference type="ARBA" id="ARBA00022443"/>
    </source>
</evidence>
<evidence type="ECO:0000256" key="1">
    <source>
        <dbReference type="ARBA" id="ARBA00004170"/>
    </source>
</evidence>
<keyword evidence="4" id="KW-0472">Membrane</keyword>
<reference evidence="8" key="1">
    <citation type="submission" date="2015-07" db="EMBL/GenBank/DDBJ databases">
        <title>MeaNS - Measles Nucleotide Surveillance Program.</title>
        <authorList>
            <person name="Tran T."/>
            <person name="Druce J."/>
        </authorList>
    </citation>
    <scope>NUCLEOTIDE SEQUENCE</scope>
    <source>
        <strain evidence="8">UCB-OBI-ISO-001</strain>
        <tissue evidence="8">Gonad</tissue>
    </source>
</reference>
<organism evidence="8">
    <name type="scientific">Octopus bimaculoides</name>
    <name type="common">California two-spotted octopus</name>
    <dbReference type="NCBI Taxonomy" id="37653"/>
    <lineage>
        <taxon>Eukaryota</taxon>
        <taxon>Metazoa</taxon>
        <taxon>Spiralia</taxon>
        <taxon>Lophotrochozoa</taxon>
        <taxon>Mollusca</taxon>
        <taxon>Cephalopoda</taxon>
        <taxon>Coleoidea</taxon>
        <taxon>Octopodiformes</taxon>
        <taxon>Octopoda</taxon>
        <taxon>Incirrata</taxon>
        <taxon>Octopodidae</taxon>
        <taxon>Octopus</taxon>
    </lineage>
</organism>
<feature type="domain" description="SH3" evidence="7">
    <location>
        <begin position="311"/>
        <end position="370"/>
    </location>
</feature>
<dbReference type="Pfam" id="PF07653">
    <property type="entry name" value="SH3_2"/>
    <property type="match status" value="1"/>
</dbReference>
<dbReference type="InterPro" id="IPR001452">
    <property type="entry name" value="SH3_domain"/>
</dbReference>
<dbReference type="Pfam" id="PF14604">
    <property type="entry name" value="SH3_9"/>
    <property type="match status" value="1"/>
</dbReference>
<dbReference type="PRINTS" id="PR00452">
    <property type="entry name" value="SH3DOMAIN"/>
</dbReference>
<dbReference type="Gene3D" id="2.30.30.40">
    <property type="entry name" value="SH3 Domains"/>
    <property type="match status" value="3"/>
</dbReference>
<dbReference type="CDD" id="cd11839">
    <property type="entry name" value="SH3_Intersectin_4"/>
    <property type="match status" value="1"/>
</dbReference>
<dbReference type="OrthoDB" id="2015333at2759"/>
<keyword evidence="2 5" id="KW-0728">SH3 domain</keyword>
<evidence type="ECO:0000256" key="6">
    <source>
        <dbReference type="SAM" id="MobiDB-lite"/>
    </source>
</evidence>
<proteinExistence type="predicted"/>
<dbReference type="PANTHER" id="PTHR14167:SF81">
    <property type="entry name" value="ENDOPHILIN-A"/>
    <property type="match status" value="1"/>
</dbReference>
<feature type="compositionally biased region" description="Basic and acidic residues" evidence="6">
    <location>
        <begin position="18"/>
        <end position="28"/>
    </location>
</feature>
<dbReference type="Pfam" id="PF00018">
    <property type="entry name" value="SH3_1"/>
    <property type="match status" value="1"/>
</dbReference>
<dbReference type="PROSITE" id="PS50002">
    <property type="entry name" value="SH3"/>
    <property type="match status" value="3"/>
</dbReference>
<feature type="domain" description="SH3" evidence="7">
    <location>
        <begin position="156"/>
        <end position="220"/>
    </location>
</feature>
<dbReference type="FunFam" id="2.30.30.40:FF:000072">
    <property type="entry name" value="Unconventional Myosin IB"/>
    <property type="match status" value="1"/>
</dbReference>
<dbReference type="STRING" id="37653.A0A0L8GU92"/>
<accession>A0A0L8GU92</accession>
<feature type="compositionally biased region" description="Polar residues" evidence="6">
    <location>
        <begin position="1"/>
        <end position="17"/>
    </location>
</feature>
<dbReference type="InterPro" id="IPR050384">
    <property type="entry name" value="Endophilin_SH3RF"/>
</dbReference>
<evidence type="ECO:0000313" key="8">
    <source>
        <dbReference type="EMBL" id="KOF80399.1"/>
    </source>
</evidence>
<evidence type="ECO:0000256" key="3">
    <source>
        <dbReference type="ARBA" id="ARBA00023054"/>
    </source>
</evidence>
<feature type="region of interest" description="Disordered" evidence="6">
    <location>
        <begin position="132"/>
        <end position="155"/>
    </location>
</feature>
<name>A0A0L8GU92_OCTBM</name>
<sequence length="379" mass="41327">MNASSQNEMAITEGSTVEENKSTTSAEKKADMPVQYVAMYNYVSDEPCDLTFNQGDVITVVAMEGDWWTGTIGDRSGIFPANYVKKMEVQEDFGGVLETVATTSIMPELAVAPAGDSTTNEKATVIDDQNDLSVQQSQTPPVVDDGMLSTGQKPSKKPEIASVIASYTATGPEQLSLQPGQLIQVRKKSQSGWWEGELQARGQKRKMGWFPANYVKLLGSSSARSTPDHHQGMSPSPQLQTMFLQLDALPNANHSESVVGAFTCHRHEGQSGGTGNGHAQMVIFTCHLHRSHSSGTGNDLVRMFFCATSTSAIEQVTCMYPYTAQNSDELTFQKDDVINVINKDDPDWWKGDLNGMIGVFPSNYVAVANSYVHDGRQLH</sequence>
<dbReference type="SMART" id="SM00326">
    <property type="entry name" value="SH3"/>
    <property type="match status" value="3"/>
</dbReference>
<dbReference type="InterPro" id="IPR036028">
    <property type="entry name" value="SH3-like_dom_sf"/>
</dbReference>
<evidence type="ECO:0000256" key="5">
    <source>
        <dbReference type="PROSITE-ProRule" id="PRU00192"/>
    </source>
</evidence>
<dbReference type="AlphaFoldDB" id="A0A0L8GU92"/>
<feature type="region of interest" description="Disordered" evidence="6">
    <location>
        <begin position="1"/>
        <end position="28"/>
    </location>
</feature>
<keyword evidence="3" id="KW-0175">Coiled coil</keyword>
<dbReference type="EMBL" id="KQ420409">
    <property type="protein sequence ID" value="KOF80399.1"/>
    <property type="molecule type" value="Genomic_DNA"/>
</dbReference>
<evidence type="ECO:0000256" key="4">
    <source>
        <dbReference type="ARBA" id="ARBA00023136"/>
    </source>
</evidence>
<dbReference type="SUPFAM" id="SSF50044">
    <property type="entry name" value="SH3-domain"/>
    <property type="match status" value="3"/>
</dbReference>
<dbReference type="PRINTS" id="PR00499">
    <property type="entry name" value="P67PHOX"/>
</dbReference>
<protein>
    <recommendedName>
        <fullName evidence="7">SH3 domain-containing protein</fullName>
    </recommendedName>
</protein>
<dbReference type="CDD" id="cd11838">
    <property type="entry name" value="SH3_Intersectin_3"/>
    <property type="match status" value="1"/>
</dbReference>
<evidence type="ECO:0000259" key="7">
    <source>
        <dbReference type="PROSITE" id="PS50002"/>
    </source>
</evidence>
<comment type="subcellular location">
    <subcellularLocation>
        <location evidence="1">Membrane</location>
        <topology evidence="1">Peripheral membrane protein</topology>
    </subcellularLocation>
</comment>
<dbReference type="CDD" id="cd11840">
    <property type="entry name" value="SH3_Intersectin_5"/>
    <property type="match status" value="1"/>
</dbReference>
<gene>
    <name evidence="8" type="ORF">OCBIM_22027956mg</name>
</gene>